<reference evidence="1" key="1">
    <citation type="submission" date="2019-11" db="EMBL/GenBank/DDBJ databases">
        <title>Lipid analysis of CO2-rich subsurface aquifers suggests an autotrophy-based deep biosphere with lysolipids enriched in CPR bacteria.</title>
        <authorList>
            <person name="Probst A.J."/>
            <person name="Elling F.J."/>
            <person name="Castelle C.J."/>
            <person name="Zhu Q."/>
            <person name="Elvert M."/>
            <person name="Birarda G."/>
            <person name="Holman H.-Y."/>
            <person name="Lane K.R."/>
            <person name="Ladd B."/>
            <person name="Ryan M.C."/>
            <person name="Woyke T."/>
            <person name="Hinrichs K.-U."/>
            <person name="Banfield J.F."/>
        </authorList>
    </citation>
    <scope>NUCLEOTIDE SEQUENCE</scope>
    <source>
        <strain evidence="1">CG_2015-04_33_537</strain>
    </source>
</reference>
<sequence length="1179" mass="129185">MSTSASDGVSSIKELFSQGKYEEAAKIIILVEYIINELKSKGNDAEADKIESEISKLKTPVFEKAIDNAIDNAKDLTAKKDSSCVFAVLKAEKFAEKINKTLDIEKLKNNAYQIGIESKIAECTNYLKNGNFDDALKAYKTAEIFGNIVGKPVSGKILSEIYTGLCKSETEKAKKELKDKNINCIEKFFVAEKYAEYAENAVLSKDVAHLKKAVLKFGVESKTEEAKNLSKKDSVKALVAILSAEQYASQSNIAVRTEPLKKEIYENLIGAKFNEAKANLKNRDYKSALSALAVIRNSAKTSRIEKTDGKVISAEVEKLQKSAYNTAIENLILEGKNAIKNKDYTTALANCNLTNIYAAKLNIKPSGEVENLRKDAYKTACYSKITEANELLNKGDVDGYAALNVATAYAKKANIPVPTEIEKIKPKAHEVFANYKFNAAKETLETDPGDSVVNLLLTEKHTKLANAKLPADFEKIKNKAYTNGINAKIKDAEEALKANDYEGAIGPLSVARTYAERTNVKVPEKVEELRKNAYAIGVNAKIADVKQALADKDYGAAVGGCNVVDLFAGRAGITAPKELSDLRLHAYNLAITEKLKEGEEGIKHKDYGEVFAACAGAEIYGKKANIDVKKEFSEINSMWMEGYKLAYYTKLNEAKDLMSQNDSGCYAALKSAEKYAEDAGMTLPDVTIESLKKDAYRVVINSKESDINRAIKEGNYGDAIAAFNGLTYYVNISGLSSKDDINQLKKKVLSVGIDSKLKDAEEAYNSRDFASGLSALSIAEAFANTIGVSADKILLERKKITASFLNAKTDEIAKLLNEGNFDDAIIALRGAERQSAKANVPFPEKFNEISKKVYDTGISVKIKEANDALTVKDFSGAYVSLENAKEFAAKTGKTVPEIDVLKNKCFEIGVEEKINSAKKNISENNYEDATADIIAAKGYATKAGKSINVSNLEKDAYKIGINAQIEELKKAINSGSYDDATLAYYTIKLYAEKISTNIPPEVDTLMMDVYNIGYKVKQKEAINHATINEFTEAIGCLKEAAYCAEKSGIDISTKFEEMQNEIYTNGIKSKLKNATNALLNAEYLETLGNLKVTEAYAKESRINFSQIARDAGFDVKKITYDAYISGIKKNLDIARKAADKGERYEALSAAAIVHGYADTLEIEDPAELTSIIAEAEKKK</sequence>
<protein>
    <submittedName>
        <fullName evidence="1">Uncharacterized protein</fullName>
    </submittedName>
</protein>
<evidence type="ECO:0000313" key="2">
    <source>
        <dbReference type="Proteomes" id="UP000738826"/>
    </source>
</evidence>
<comment type="caution">
    <text evidence="1">The sequence shown here is derived from an EMBL/GenBank/DDBJ whole genome shotgun (WGS) entry which is preliminary data.</text>
</comment>
<name>A0A8J8CGH2_9ARCH</name>
<accession>A0A8J8CGH2</accession>
<proteinExistence type="predicted"/>
<dbReference type="EMBL" id="JAACQH010000006">
    <property type="protein sequence ID" value="NCS90861.1"/>
    <property type="molecule type" value="Genomic_DNA"/>
</dbReference>
<dbReference type="AlphaFoldDB" id="A0A8J8CGH2"/>
<organism evidence="1 2">
    <name type="scientific">Candidatus Altarchaeum hamiconexum</name>
    <dbReference type="NCBI Taxonomy" id="1803513"/>
    <lineage>
        <taxon>Archaea</taxon>
        <taxon>Candidatus Altarchaeota</taxon>
        <taxon>Candidatus Altiarchaeia</taxon>
        <taxon>Candidatus Altarchaeales</taxon>
        <taxon>Candidatus Altarchaeaceae</taxon>
        <taxon>Candidatus Altarchaeum</taxon>
    </lineage>
</organism>
<dbReference type="Proteomes" id="UP000738826">
    <property type="component" value="Unassembled WGS sequence"/>
</dbReference>
<evidence type="ECO:0000313" key="1">
    <source>
        <dbReference type="EMBL" id="NCS90861.1"/>
    </source>
</evidence>
<gene>
    <name evidence="1" type="ORF">GW779_00335</name>
</gene>